<dbReference type="InterPro" id="IPR011992">
    <property type="entry name" value="EF-hand-dom_pair"/>
</dbReference>
<evidence type="ECO:0000256" key="16">
    <source>
        <dbReference type="SAM" id="Phobius"/>
    </source>
</evidence>
<dbReference type="SUPFAM" id="SSF161070">
    <property type="entry name" value="SNF-like"/>
    <property type="match status" value="1"/>
</dbReference>
<comment type="similarity">
    <text evidence="2 14">Belongs to the sodium:neurotransmitter symporter (SNF) (TC 2.A.22) family.</text>
</comment>
<dbReference type="PROSITE" id="PS50267">
    <property type="entry name" value="NA_NEUROTRAN_SYMP_3"/>
    <property type="match status" value="1"/>
</dbReference>
<dbReference type="PROSITE" id="PS00610">
    <property type="entry name" value="NA_NEUROTRAN_SYMP_1"/>
    <property type="match status" value="1"/>
</dbReference>
<dbReference type="PANTHER" id="PTHR11616">
    <property type="entry name" value="SODIUM/CHLORIDE DEPENDENT TRANSPORTER"/>
    <property type="match status" value="1"/>
</dbReference>
<feature type="region of interest" description="Disordered" evidence="15">
    <location>
        <begin position="1411"/>
        <end position="1476"/>
    </location>
</feature>
<dbReference type="PANTHER" id="PTHR11616:SF38">
    <property type="entry name" value="SODIUM-DEPENDENT DOPAMINE TRANSPORTER"/>
    <property type="match status" value="1"/>
</dbReference>
<feature type="compositionally biased region" description="Low complexity" evidence="15">
    <location>
        <begin position="22"/>
        <end position="34"/>
    </location>
</feature>
<dbReference type="GO" id="GO:0008270">
    <property type="term" value="F:zinc ion binding"/>
    <property type="evidence" value="ECO:0007669"/>
    <property type="project" value="UniProtKB-KW"/>
</dbReference>
<feature type="binding site" evidence="11">
    <location>
        <position position="544"/>
    </location>
    <ligand>
        <name>Na(+)</name>
        <dbReference type="ChEBI" id="CHEBI:29101"/>
        <label>1</label>
    </ligand>
</feature>
<feature type="transmembrane region" description="Helical" evidence="16">
    <location>
        <begin position="573"/>
        <end position="597"/>
    </location>
</feature>
<keyword evidence="9 16" id="KW-1133">Transmembrane helix</keyword>
<accession>A0A8J9V0K2</accession>
<dbReference type="GO" id="GO:0016010">
    <property type="term" value="C:dystrophin-associated glycoprotein complex"/>
    <property type="evidence" value="ECO:0007669"/>
    <property type="project" value="UniProtKB-ARBA"/>
</dbReference>
<keyword evidence="10 16" id="KW-0472">Membrane</keyword>
<dbReference type="Pfam" id="PF00569">
    <property type="entry name" value="ZZ"/>
    <property type="match status" value="1"/>
</dbReference>
<proteinExistence type="inferred from homology"/>
<dbReference type="SUPFAM" id="SSF47473">
    <property type="entry name" value="EF-hand"/>
    <property type="match status" value="2"/>
</dbReference>
<comment type="subcellular location">
    <subcellularLocation>
        <location evidence="1">Membrane</location>
        <topology evidence="1">Multi-pass membrane protein</topology>
    </subcellularLocation>
</comment>
<feature type="non-terminal residue" evidence="18">
    <location>
        <position position="1476"/>
    </location>
</feature>
<evidence type="ECO:0000256" key="3">
    <source>
        <dbReference type="ARBA" id="ARBA00022448"/>
    </source>
</evidence>
<evidence type="ECO:0000256" key="5">
    <source>
        <dbReference type="ARBA" id="ARBA00022723"/>
    </source>
</evidence>
<dbReference type="CDD" id="cd16244">
    <property type="entry name" value="EFh_DTN"/>
    <property type="match status" value="1"/>
</dbReference>
<dbReference type="Gene3D" id="3.30.60.90">
    <property type="match status" value="1"/>
</dbReference>
<organism evidence="18 19">
    <name type="scientific">Brenthis ino</name>
    <name type="common">lesser marbled fritillary</name>
    <dbReference type="NCBI Taxonomy" id="405034"/>
    <lineage>
        <taxon>Eukaryota</taxon>
        <taxon>Metazoa</taxon>
        <taxon>Ecdysozoa</taxon>
        <taxon>Arthropoda</taxon>
        <taxon>Hexapoda</taxon>
        <taxon>Insecta</taxon>
        <taxon>Pterygota</taxon>
        <taxon>Neoptera</taxon>
        <taxon>Endopterygota</taxon>
        <taxon>Lepidoptera</taxon>
        <taxon>Glossata</taxon>
        <taxon>Ditrysia</taxon>
        <taxon>Papilionoidea</taxon>
        <taxon>Nymphalidae</taxon>
        <taxon>Heliconiinae</taxon>
        <taxon>Argynnini</taxon>
        <taxon>Brenthis</taxon>
    </lineage>
</organism>
<dbReference type="SMART" id="SM00291">
    <property type="entry name" value="ZnF_ZZ"/>
    <property type="match status" value="1"/>
</dbReference>
<dbReference type="InterPro" id="IPR000433">
    <property type="entry name" value="Znf_ZZ"/>
</dbReference>
<evidence type="ECO:0000256" key="11">
    <source>
        <dbReference type="PIRSR" id="PIRSR600175-1"/>
    </source>
</evidence>
<dbReference type="Pfam" id="PF09068">
    <property type="entry name" value="EF-hand_2"/>
    <property type="match status" value="1"/>
</dbReference>
<dbReference type="OrthoDB" id="6581954at2759"/>
<dbReference type="InterPro" id="IPR015154">
    <property type="entry name" value="EF-hand_dom_typ2"/>
</dbReference>
<feature type="transmembrane region" description="Helical" evidence="16">
    <location>
        <begin position="687"/>
        <end position="706"/>
    </location>
</feature>
<feature type="transmembrane region" description="Helical" evidence="16">
    <location>
        <begin position="360"/>
        <end position="378"/>
    </location>
</feature>
<feature type="binding site" evidence="11">
    <location>
        <position position="202"/>
    </location>
    <ligand>
        <name>Na(+)</name>
        <dbReference type="ChEBI" id="CHEBI:29101"/>
        <label>1</label>
    </ligand>
</feature>
<dbReference type="GO" id="GO:0050804">
    <property type="term" value="P:modulation of chemical synaptic transmission"/>
    <property type="evidence" value="ECO:0007669"/>
    <property type="project" value="UniProtKB-ARBA"/>
</dbReference>
<dbReference type="GO" id="GO:0035725">
    <property type="term" value="P:sodium ion transmembrane transport"/>
    <property type="evidence" value="ECO:0007669"/>
    <property type="project" value="TreeGrafter"/>
</dbReference>
<keyword evidence="5 11" id="KW-0479">Metal-binding</keyword>
<evidence type="ECO:0000259" key="17">
    <source>
        <dbReference type="PROSITE" id="PS50135"/>
    </source>
</evidence>
<dbReference type="Pfam" id="PF00209">
    <property type="entry name" value="SNF"/>
    <property type="match status" value="1"/>
</dbReference>
<keyword evidence="4 14" id="KW-0812">Transmembrane</keyword>
<dbReference type="PRINTS" id="PR00176">
    <property type="entry name" value="NANEUSMPORT"/>
</dbReference>
<reference evidence="18" key="1">
    <citation type="submission" date="2021-12" db="EMBL/GenBank/DDBJ databases">
        <authorList>
            <person name="Martin H S."/>
        </authorList>
    </citation>
    <scope>NUCLEOTIDE SEQUENCE</scope>
</reference>
<dbReference type="Proteomes" id="UP000838878">
    <property type="component" value="Chromosome 12"/>
</dbReference>
<dbReference type="Pfam" id="PF09069">
    <property type="entry name" value="EF-hand_3"/>
    <property type="match status" value="1"/>
</dbReference>
<keyword evidence="6 13" id="KW-0863">Zinc-finger</keyword>
<feature type="binding site" evidence="11">
    <location>
        <position position="540"/>
    </location>
    <ligand>
        <name>Na(+)</name>
        <dbReference type="ChEBI" id="CHEBI:29101"/>
        <label>1</label>
    </ligand>
</feature>
<feature type="binding site" evidence="11">
    <location>
        <position position="443"/>
    </location>
    <ligand>
        <name>Na(+)</name>
        <dbReference type="ChEBI" id="CHEBI:29101"/>
        <label>1</label>
    </ligand>
</feature>
<feature type="transmembrane region" description="Helical" evidence="16">
    <location>
        <begin position="647"/>
        <end position="667"/>
    </location>
</feature>
<feature type="transmembrane region" description="Helical" evidence="16">
    <location>
        <begin position="219"/>
        <end position="240"/>
    </location>
</feature>
<keyword evidence="12" id="KW-1015">Disulfide bond</keyword>
<feature type="binding site" evidence="11">
    <location>
        <position position="475"/>
    </location>
    <ligand>
        <name>Na(+)</name>
        <dbReference type="ChEBI" id="CHEBI:29101"/>
        <label>1</label>
    </ligand>
</feature>
<feature type="compositionally biased region" description="Polar residues" evidence="15">
    <location>
        <begin position="52"/>
        <end position="63"/>
    </location>
</feature>
<evidence type="ECO:0000313" key="19">
    <source>
        <dbReference type="Proteomes" id="UP000838878"/>
    </source>
</evidence>
<feature type="transmembrane region" description="Helical" evidence="16">
    <location>
        <begin position="387"/>
        <end position="412"/>
    </location>
</feature>
<evidence type="ECO:0000256" key="9">
    <source>
        <dbReference type="ARBA" id="ARBA00022989"/>
    </source>
</evidence>
<feature type="region of interest" description="Disordered" evidence="15">
    <location>
        <begin position="1144"/>
        <end position="1174"/>
    </location>
</feature>
<evidence type="ECO:0000256" key="7">
    <source>
        <dbReference type="ARBA" id="ARBA00022833"/>
    </source>
</evidence>
<dbReference type="InterPro" id="IPR000175">
    <property type="entry name" value="Na/ntran_symport"/>
</dbReference>
<feature type="transmembrane region" description="Helical" evidence="16">
    <location>
        <begin position="469"/>
        <end position="492"/>
    </location>
</feature>
<feature type="transmembrane region" description="Helical" evidence="16">
    <location>
        <begin position="432"/>
        <end position="457"/>
    </location>
</feature>
<evidence type="ECO:0000256" key="15">
    <source>
        <dbReference type="SAM" id="MobiDB-lite"/>
    </source>
</evidence>
<evidence type="ECO:0000256" key="12">
    <source>
        <dbReference type="PIRSR" id="PIRSR600175-2"/>
    </source>
</evidence>
<keyword evidence="8 14" id="KW-0769">Symport</keyword>
<feature type="transmembrane region" description="Helical" evidence="16">
    <location>
        <begin position="261"/>
        <end position="288"/>
    </location>
</feature>
<feature type="binding site" evidence="11">
    <location>
        <position position="197"/>
    </location>
    <ligand>
        <name>Na(+)</name>
        <dbReference type="ChEBI" id="CHEBI:29101"/>
        <label>1</label>
    </ligand>
</feature>
<evidence type="ECO:0000313" key="18">
    <source>
        <dbReference type="EMBL" id="CAH0717815.1"/>
    </source>
</evidence>
<evidence type="ECO:0000256" key="4">
    <source>
        <dbReference type="ARBA" id="ARBA00022692"/>
    </source>
</evidence>
<evidence type="ECO:0000256" key="10">
    <source>
        <dbReference type="ARBA" id="ARBA00023136"/>
    </source>
</evidence>
<protein>
    <recommendedName>
        <fullName evidence="14">Transporter</fullName>
    </recommendedName>
</protein>
<feature type="disulfide bond" evidence="12">
    <location>
        <begin position="300"/>
        <end position="309"/>
    </location>
</feature>
<keyword evidence="7" id="KW-0862">Zinc</keyword>
<dbReference type="InterPro" id="IPR015153">
    <property type="entry name" value="EF-hand_dom_typ1"/>
</dbReference>
<feature type="region of interest" description="Disordered" evidence="15">
    <location>
        <begin position="87"/>
        <end position="128"/>
    </location>
</feature>
<dbReference type="CDD" id="cd11497">
    <property type="entry name" value="SLC6sbd_SERT-like"/>
    <property type="match status" value="1"/>
</dbReference>
<evidence type="ECO:0000256" key="14">
    <source>
        <dbReference type="RuleBase" id="RU003732"/>
    </source>
</evidence>
<dbReference type="GO" id="GO:0015293">
    <property type="term" value="F:symporter activity"/>
    <property type="evidence" value="ECO:0007669"/>
    <property type="project" value="UniProtKB-KW"/>
</dbReference>
<keyword evidence="19" id="KW-1185">Reference proteome</keyword>
<feature type="region of interest" description="Disordered" evidence="15">
    <location>
        <begin position="1250"/>
        <end position="1352"/>
    </location>
</feature>
<feature type="domain" description="ZZ-type" evidence="17">
    <location>
        <begin position="985"/>
        <end position="1041"/>
    </location>
</feature>
<feature type="compositionally biased region" description="Low complexity" evidence="15">
    <location>
        <begin position="1306"/>
        <end position="1322"/>
    </location>
</feature>
<dbReference type="InterPro" id="IPR043145">
    <property type="entry name" value="Znf_ZZ_sf"/>
</dbReference>
<evidence type="ECO:0000256" key="1">
    <source>
        <dbReference type="ARBA" id="ARBA00004141"/>
    </source>
</evidence>
<feature type="region of interest" description="Disordered" evidence="15">
    <location>
        <begin position="1366"/>
        <end position="1385"/>
    </location>
</feature>
<keyword evidence="3 14" id="KW-0813">Transport</keyword>
<dbReference type="PROSITE" id="PS50135">
    <property type="entry name" value="ZF_ZZ_2"/>
    <property type="match status" value="1"/>
</dbReference>
<evidence type="ECO:0000256" key="13">
    <source>
        <dbReference type="PROSITE-ProRule" id="PRU00228"/>
    </source>
</evidence>
<sequence>MAGMPVLGNSVGAGELREDASNRSSSSGSRRGSSPQRGQEQEVDVSCHRPDLTSSLPSRTHPTSYERDYSEKVSTVATLSGASVVTHTAPSYEEQRASPALLNRNAGGTPGGRSVRDDGYCSAGSTPRALEHKSTKGSVVTLSCYKKEPKIKIEEEVYYSESSKRVRGNSVVKPEINDGRETWGTGADFLLSIIGFAVDLANVWRFPYLCYRNGGGAFLIPYMLMLIFGAVPLFYMELILGQYNRQGPITLWKICPLFKGVGFCAVMVAFYVSFYYNVIIGWALYFLISSARSELPWLHCDNSWNTEQCWDAARLNATNRTEIPYQGPLSHFTPASEFFHRAVLEMQYSEGLNDLGFPKWQLALCLGVVYITLYLSLFKGVKSSGKVVWLTATMPYVVLSILLARGLLLPGATRGIAYYLHPELSRLKDTQVWVDAAVQIFYSVGAGFGVHLSYASYNTFHNNCYRDCLVTTLVNCFTSFFSGFVIFTYLGFMSHKQGVPISSVATEGPGLVFQVYPEAVATLPGASLWSMLFFFMLIMLGLDSGMGGLECVITGLLDQARASGAHWLRREHFTLLVVCVSFCVACINITPGGIYMFHLLDTYAAGISLLCSALFEAVAVSWFYGLKRFSDDVEEMLGFRPGLYWRICWKFVSPVFIIGVVVFGLLYQQPLQYQHYTYPQWAVVLGWGLACSSILMIPIVAIYKVITTPGTCRQRLACCISPESEHEAIRGGAPREAIMSLERESMGVMPPIPSSGPLDPRSQLLQEMRDQNFDLIRFASYRTACKLRFVQKKCNLHAIDIWNVIEAFRENALNTLEPTACVNVTRLETLVSSLYHNLNKRLPPANQVSVEACSALLLNWLLSAYSTGENVGKIRVFSIKVALATMCAGKLMDKLRYIFSQLSDGNGHLLMKRLSDYLREVLALPAAVYESPSFSYNDNLAMSIFNQNGKITVNDFLDILMSDPGPPCLVWLPLLHRLASVENVVHPLACSVCRRGSLTGFRYRCTRCAGYTLCQECFWRGHVTPPHANDHEVKEYATYKSPSKQIGATLRKSFRCVPERARPQLPRYPDQPERTLNLSHIVPPSPVPAHNGFPEYVGGYVNTGSLDSRSSRSTHRSIADHLSRGVDDEHRLIARYAARLAHENRTMPRAGRSASLTPELGRSSSEGSEVDAARQQRELISQLEAKNREIMREIARLRRQQEAEAGAPPLVSELRALRQRKDELEGHLSSLQESRKHLMHQLEGLMRMLKTQQSSPRSTPNSSPRSTKSPPLPGGQPQPSAPERVGARGGRGARPPPQRSWRRQARASPIAPRRRASSATRALLMNISSSRREAAPRGAVRSAPQTPSLGERERIDMTHSLGAMESMGDGRGFHQNQRPTTMGIDNRNLRSDLLYAADSVTNAMSTLVRELNSEGSDTEDTVKGGMDRKRRDFEEDEDSDEPMPRPQLPRHYMHDNNVQDIPPPLPARTGHYFPRT</sequence>
<feature type="compositionally biased region" description="Basic and acidic residues" evidence="15">
    <location>
        <begin position="1420"/>
        <end position="1433"/>
    </location>
</feature>
<dbReference type="Gene3D" id="1.10.238.10">
    <property type="entry name" value="EF-hand"/>
    <property type="match status" value="2"/>
</dbReference>
<feature type="compositionally biased region" description="Pro residues" evidence="15">
    <location>
        <begin position="1270"/>
        <end position="1280"/>
    </location>
</feature>
<feature type="region of interest" description="Disordered" evidence="15">
    <location>
        <begin position="1"/>
        <end position="71"/>
    </location>
</feature>
<evidence type="ECO:0000256" key="6">
    <source>
        <dbReference type="ARBA" id="ARBA00022771"/>
    </source>
</evidence>
<feature type="binding site" evidence="11">
    <location>
        <position position="195"/>
    </location>
    <ligand>
        <name>Na(+)</name>
        <dbReference type="ChEBI" id="CHEBI:29101"/>
        <label>1</label>
    </ligand>
</feature>
<feature type="compositionally biased region" description="Low complexity" evidence="15">
    <location>
        <begin position="1254"/>
        <end position="1269"/>
    </location>
</feature>
<name>A0A8J9V0K2_9NEOP</name>
<evidence type="ECO:0000256" key="2">
    <source>
        <dbReference type="ARBA" id="ARBA00006459"/>
    </source>
</evidence>
<feature type="transmembrane region" description="Helical" evidence="16">
    <location>
        <begin position="603"/>
        <end position="626"/>
    </location>
</feature>
<evidence type="ECO:0000256" key="8">
    <source>
        <dbReference type="ARBA" id="ARBA00022847"/>
    </source>
</evidence>
<feature type="binding site" evidence="11">
    <location>
        <position position="198"/>
    </location>
    <ligand>
        <name>Na(+)</name>
        <dbReference type="ChEBI" id="CHEBI:29101"/>
        <label>1</label>
    </ligand>
</feature>
<dbReference type="SUPFAM" id="SSF57850">
    <property type="entry name" value="RING/U-box"/>
    <property type="match status" value="1"/>
</dbReference>
<feature type="binding site" evidence="11">
    <location>
        <position position="543"/>
    </location>
    <ligand>
        <name>Na(+)</name>
        <dbReference type="ChEBI" id="CHEBI:29101"/>
        <label>1</label>
    </ligand>
</feature>
<dbReference type="GO" id="GO:0046716">
    <property type="term" value="P:muscle cell cellular homeostasis"/>
    <property type="evidence" value="ECO:0007669"/>
    <property type="project" value="UniProtKB-ARBA"/>
</dbReference>
<dbReference type="InterPro" id="IPR037272">
    <property type="entry name" value="SNS_sf"/>
</dbReference>
<gene>
    <name evidence="18" type="ORF">BINO364_LOCUS4377</name>
</gene>
<feature type="transmembrane region" description="Helical" evidence="16">
    <location>
        <begin position="528"/>
        <end position="553"/>
    </location>
</feature>
<keyword evidence="11" id="KW-0915">Sodium</keyword>
<dbReference type="PROSITE" id="PS01357">
    <property type="entry name" value="ZF_ZZ_1"/>
    <property type="match status" value="1"/>
</dbReference>
<dbReference type="EMBL" id="OV170232">
    <property type="protein sequence ID" value="CAH0717815.1"/>
    <property type="molecule type" value="Genomic_DNA"/>
</dbReference>
<dbReference type="GO" id="GO:0006865">
    <property type="term" value="P:amino acid transport"/>
    <property type="evidence" value="ECO:0007669"/>
    <property type="project" value="TreeGrafter"/>
</dbReference>